<dbReference type="Pfam" id="PF02867">
    <property type="entry name" value="Ribonuc_red_lgC"/>
    <property type="match status" value="2"/>
</dbReference>
<sequence>MTTETTQRIFSPNAQYLLCTRGYAHKGPNHRECPECGVPHETNEEVIERVGMGKEPYMALLREKKFAPNSPTWFNLPCVSCGQEKVQGTCSACFKFDVQDTMESIMDVATKSAFVQKWGGGVGYVLSALRGKGETIKSTQGKACGPISVMQHYHSVAEMITQGGQRAAAQMAILHCEHPDIREFVHCKDDDSGSLSTFNLSVAVTDEFMSEADEHPSSDAGLLLDEIVASAYRKGDPGLYFISTAERGNPTPWLGALSGTNPCGETPLLDNEACNLGSINLTNFVLRPGTGDSEFDFARLCKVTHIAIR</sequence>
<evidence type="ECO:0000313" key="6">
    <source>
        <dbReference type="EMBL" id="KKK83684.1"/>
    </source>
</evidence>
<comment type="cofactor">
    <cofactor evidence="1">
        <name>adenosylcob(III)alamin</name>
        <dbReference type="ChEBI" id="CHEBI:18408"/>
    </cofactor>
</comment>
<evidence type="ECO:0000259" key="5">
    <source>
        <dbReference type="Pfam" id="PF02867"/>
    </source>
</evidence>
<evidence type="ECO:0000256" key="3">
    <source>
        <dbReference type="ARBA" id="ARBA00023002"/>
    </source>
</evidence>
<gene>
    <name evidence="6" type="ORF">LCGC14_2790920</name>
</gene>
<dbReference type="Gene3D" id="3.20.70.20">
    <property type="match status" value="1"/>
</dbReference>
<evidence type="ECO:0000256" key="1">
    <source>
        <dbReference type="ARBA" id="ARBA00001922"/>
    </source>
</evidence>
<protein>
    <recommendedName>
        <fullName evidence="5">Ribonucleotide reductase large subunit C-terminal domain-containing protein</fullName>
    </recommendedName>
</protein>
<dbReference type="GO" id="GO:0004748">
    <property type="term" value="F:ribonucleoside-diphosphate reductase activity, thioredoxin disulfide as acceptor"/>
    <property type="evidence" value="ECO:0007669"/>
    <property type="project" value="TreeGrafter"/>
</dbReference>
<dbReference type="PANTHER" id="PTHR43371">
    <property type="entry name" value="VITAMIN B12-DEPENDENT RIBONUCLEOTIDE REDUCTASE"/>
    <property type="match status" value="1"/>
</dbReference>
<dbReference type="AlphaFoldDB" id="A0A0F9AZ62"/>
<keyword evidence="3" id="KW-0560">Oxidoreductase</keyword>
<dbReference type="InterPro" id="IPR050862">
    <property type="entry name" value="RdRp_reductase_class-2"/>
</dbReference>
<evidence type="ECO:0000256" key="2">
    <source>
        <dbReference type="ARBA" id="ARBA00022628"/>
    </source>
</evidence>
<feature type="domain" description="Ribonucleotide reductase large subunit C-terminal" evidence="5">
    <location>
        <begin position="91"/>
        <end position="213"/>
    </location>
</feature>
<feature type="domain" description="Ribonucleotide reductase large subunit C-terminal" evidence="5">
    <location>
        <begin position="219"/>
        <end position="309"/>
    </location>
</feature>
<evidence type="ECO:0000256" key="4">
    <source>
        <dbReference type="ARBA" id="ARBA00023285"/>
    </source>
</evidence>
<proteinExistence type="predicted"/>
<accession>A0A0F9AZ62</accession>
<dbReference type="SUPFAM" id="SSF51998">
    <property type="entry name" value="PFL-like glycyl radical enzymes"/>
    <property type="match status" value="1"/>
</dbReference>
<name>A0A0F9AZ62_9ZZZZ</name>
<organism evidence="6">
    <name type="scientific">marine sediment metagenome</name>
    <dbReference type="NCBI Taxonomy" id="412755"/>
    <lineage>
        <taxon>unclassified sequences</taxon>
        <taxon>metagenomes</taxon>
        <taxon>ecological metagenomes</taxon>
    </lineage>
</organism>
<keyword evidence="2" id="KW-0846">Cobalamin</keyword>
<feature type="non-terminal residue" evidence="6">
    <location>
        <position position="309"/>
    </location>
</feature>
<reference evidence="6" key="1">
    <citation type="journal article" date="2015" name="Nature">
        <title>Complex archaea that bridge the gap between prokaryotes and eukaryotes.</title>
        <authorList>
            <person name="Spang A."/>
            <person name="Saw J.H."/>
            <person name="Jorgensen S.L."/>
            <person name="Zaremba-Niedzwiedzka K."/>
            <person name="Martijn J."/>
            <person name="Lind A.E."/>
            <person name="van Eijk R."/>
            <person name="Schleper C."/>
            <person name="Guy L."/>
            <person name="Ettema T.J."/>
        </authorList>
    </citation>
    <scope>NUCLEOTIDE SEQUENCE</scope>
</reference>
<dbReference type="InterPro" id="IPR000788">
    <property type="entry name" value="RNR_lg_C"/>
</dbReference>
<dbReference type="EMBL" id="LAZR01052107">
    <property type="protein sequence ID" value="KKK83684.1"/>
    <property type="molecule type" value="Genomic_DNA"/>
</dbReference>
<keyword evidence="4" id="KW-0170">Cobalt</keyword>
<dbReference type="PANTHER" id="PTHR43371:SF1">
    <property type="entry name" value="RIBONUCLEOSIDE-DIPHOSPHATE REDUCTASE"/>
    <property type="match status" value="1"/>
</dbReference>
<comment type="caution">
    <text evidence="6">The sequence shown here is derived from an EMBL/GenBank/DDBJ whole genome shotgun (WGS) entry which is preliminary data.</text>
</comment>
<dbReference type="GO" id="GO:0031419">
    <property type="term" value="F:cobalamin binding"/>
    <property type="evidence" value="ECO:0007669"/>
    <property type="project" value="UniProtKB-KW"/>
</dbReference>